<dbReference type="Proteomes" id="UP000805193">
    <property type="component" value="Unassembled WGS sequence"/>
</dbReference>
<comment type="caution">
    <text evidence="1">The sequence shown here is derived from an EMBL/GenBank/DDBJ whole genome shotgun (WGS) entry which is preliminary data.</text>
</comment>
<gene>
    <name evidence="1" type="ORF">HPB47_004451</name>
</gene>
<keyword evidence="2" id="KW-1185">Reference proteome</keyword>
<sequence>MLDDEADDAAAAGNQTPPLLEVSALAVELHARVANKKDHEACLLTTSSSYYCFAFRLDLLERNLAFRFGISTTTGSRHLGHYPLWHTRQQVDEDMPPAFREKYPTIRSASFSSYKSTNTFKGLIGISPDGTVTFVWQHFLRSMSASGCVRQSGFLKLPYKKKDSVMADKGFLISDLQEEINVKLNILPFLEQGIFTEAQVKETESIG</sequence>
<dbReference type="EMBL" id="JABSTQ010010678">
    <property type="protein sequence ID" value="KAG0418986.1"/>
    <property type="molecule type" value="Genomic_DNA"/>
</dbReference>
<evidence type="ECO:0000313" key="1">
    <source>
        <dbReference type="EMBL" id="KAG0418986.1"/>
    </source>
</evidence>
<protein>
    <submittedName>
        <fullName evidence="1">Uncharacterized protein</fullName>
    </submittedName>
</protein>
<evidence type="ECO:0000313" key="2">
    <source>
        <dbReference type="Proteomes" id="UP000805193"/>
    </source>
</evidence>
<proteinExistence type="predicted"/>
<accession>A0AC60PFW1</accession>
<organism evidence="1 2">
    <name type="scientific">Ixodes persulcatus</name>
    <name type="common">Taiga tick</name>
    <dbReference type="NCBI Taxonomy" id="34615"/>
    <lineage>
        <taxon>Eukaryota</taxon>
        <taxon>Metazoa</taxon>
        <taxon>Ecdysozoa</taxon>
        <taxon>Arthropoda</taxon>
        <taxon>Chelicerata</taxon>
        <taxon>Arachnida</taxon>
        <taxon>Acari</taxon>
        <taxon>Parasitiformes</taxon>
        <taxon>Ixodida</taxon>
        <taxon>Ixodoidea</taxon>
        <taxon>Ixodidae</taxon>
        <taxon>Ixodinae</taxon>
        <taxon>Ixodes</taxon>
    </lineage>
</organism>
<name>A0AC60PFW1_IXOPE</name>
<reference evidence="1 2" key="1">
    <citation type="journal article" date="2020" name="Cell">
        <title>Large-Scale Comparative Analyses of Tick Genomes Elucidate Their Genetic Diversity and Vector Capacities.</title>
        <authorList>
            <consortium name="Tick Genome and Microbiome Consortium (TIGMIC)"/>
            <person name="Jia N."/>
            <person name="Wang J."/>
            <person name="Shi W."/>
            <person name="Du L."/>
            <person name="Sun Y."/>
            <person name="Zhan W."/>
            <person name="Jiang J.F."/>
            <person name="Wang Q."/>
            <person name="Zhang B."/>
            <person name="Ji P."/>
            <person name="Bell-Sakyi L."/>
            <person name="Cui X.M."/>
            <person name="Yuan T.T."/>
            <person name="Jiang B.G."/>
            <person name="Yang W.F."/>
            <person name="Lam T.T."/>
            <person name="Chang Q.C."/>
            <person name="Ding S.J."/>
            <person name="Wang X.J."/>
            <person name="Zhu J.G."/>
            <person name="Ruan X.D."/>
            <person name="Zhao L."/>
            <person name="Wei J.T."/>
            <person name="Ye R.Z."/>
            <person name="Que T.C."/>
            <person name="Du C.H."/>
            <person name="Zhou Y.H."/>
            <person name="Cheng J.X."/>
            <person name="Dai P.F."/>
            <person name="Guo W.B."/>
            <person name="Han X.H."/>
            <person name="Huang E.J."/>
            <person name="Li L.F."/>
            <person name="Wei W."/>
            <person name="Gao Y.C."/>
            <person name="Liu J.Z."/>
            <person name="Shao H.Z."/>
            <person name="Wang X."/>
            <person name="Wang C.C."/>
            <person name="Yang T.C."/>
            <person name="Huo Q.B."/>
            <person name="Li W."/>
            <person name="Chen H.Y."/>
            <person name="Chen S.E."/>
            <person name="Zhou L.G."/>
            <person name="Ni X.B."/>
            <person name="Tian J.H."/>
            <person name="Sheng Y."/>
            <person name="Liu T."/>
            <person name="Pan Y.S."/>
            <person name="Xia L.Y."/>
            <person name="Li J."/>
            <person name="Zhao F."/>
            <person name="Cao W.C."/>
        </authorList>
    </citation>
    <scope>NUCLEOTIDE SEQUENCE [LARGE SCALE GENOMIC DNA]</scope>
    <source>
        <strain evidence="1">Iper-2018</strain>
    </source>
</reference>